<dbReference type="AlphaFoldDB" id="A0AAE2ZPR4"/>
<dbReference type="RefSeq" id="WP_220231206.1">
    <property type="nucleotide sequence ID" value="NZ_JAICBX010000006.1"/>
</dbReference>
<evidence type="ECO:0000313" key="2">
    <source>
        <dbReference type="Proteomes" id="UP001196509"/>
    </source>
</evidence>
<sequence>MSRGAVAIVPATLRDVSYIVANLRPDDRSEIRCQVPPDAKPAAIAASGLAAGEAFVVLRGGQPSGAFGFAPISEGVLSAWAYGACGFERCIPAVTRFVFRELVDAWNAGGIRRIEARSIDSHTAAHRWLEATGARRRCALEQWGRNGERFLLYEWVRGGVPASVYRRWGHVLQHENRNTEDNHAATGQA</sequence>
<gene>
    <name evidence="1" type="ORF">K1W69_25070</name>
</gene>
<accession>A0AAE2ZPR4</accession>
<dbReference type="EMBL" id="JAICBX010000006">
    <property type="protein sequence ID" value="MBW8640488.1"/>
    <property type="molecule type" value="Genomic_DNA"/>
</dbReference>
<reference evidence="1" key="1">
    <citation type="submission" date="2021-08" db="EMBL/GenBank/DDBJ databases">
        <title>Hoeflea bacterium WL0058 sp. nov., isolated from the sediment.</title>
        <authorList>
            <person name="Wang L."/>
            <person name="Zhang D."/>
        </authorList>
    </citation>
    <scope>NUCLEOTIDE SEQUENCE</scope>
    <source>
        <strain evidence="1">WL0058</strain>
    </source>
</reference>
<proteinExistence type="predicted"/>
<comment type="caution">
    <text evidence="1">The sequence shown here is derived from an EMBL/GenBank/DDBJ whole genome shotgun (WGS) entry which is preliminary data.</text>
</comment>
<evidence type="ECO:0000313" key="1">
    <source>
        <dbReference type="EMBL" id="MBW8640488.1"/>
    </source>
</evidence>
<dbReference type="Proteomes" id="UP001196509">
    <property type="component" value="Unassembled WGS sequence"/>
</dbReference>
<keyword evidence="2" id="KW-1185">Reference proteome</keyword>
<protein>
    <submittedName>
        <fullName evidence="1">Uncharacterized protein</fullName>
    </submittedName>
</protein>
<organism evidence="1 2">
    <name type="scientific">Flavimaribacter sediminis</name>
    <dbReference type="NCBI Taxonomy" id="2865987"/>
    <lineage>
        <taxon>Bacteria</taxon>
        <taxon>Pseudomonadati</taxon>
        <taxon>Pseudomonadota</taxon>
        <taxon>Alphaproteobacteria</taxon>
        <taxon>Hyphomicrobiales</taxon>
        <taxon>Rhizobiaceae</taxon>
        <taxon>Flavimaribacter</taxon>
    </lineage>
</organism>
<name>A0AAE2ZPR4_9HYPH</name>